<keyword evidence="3" id="KW-1003">Cell membrane</keyword>
<feature type="domain" description="Tripartite ATP-independent periplasmic transporters DctQ component" evidence="11">
    <location>
        <begin position="52"/>
        <end position="181"/>
    </location>
</feature>
<evidence type="ECO:0000259" key="11">
    <source>
        <dbReference type="Pfam" id="PF04290"/>
    </source>
</evidence>
<keyword evidence="13" id="KW-1185">Reference proteome</keyword>
<keyword evidence="7 9" id="KW-0472">Membrane</keyword>
<dbReference type="PANTHER" id="PTHR35011">
    <property type="entry name" value="2,3-DIKETO-L-GULONATE TRAP TRANSPORTER SMALL PERMEASE PROTEIN YIAM"/>
    <property type="match status" value="1"/>
</dbReference>
<comment type="function">
    <text evidence="9">Part of the tripartite ATP-independent periplasmic (TRAP) transport system.</text>
</comment>
<feature type="transmembrane region" description="Helical" evidence="9">
    <location>
        <begin position="111"/>
        <end position="136"/>
    </location>
</feature>
<dbReference type="EMBL" id="JAJHVV010000007">
    <property type="protein sequence ID" value="MCK6264033.1"/>
    <property type="molecule type" value="Genomic_DNA"/>
</dbReference>
<feature type="transmembrane region" description="Helical" evidence="9">
    <location>
        <begin position="72"/>
        <end position="91"/>
    </location>
</feature>
<organism evidence="12 13">
    <name type="scientific">Vibrio amylolyticus</name>
    <dbReference type="NCBI Taxonomy" id="2847292"/>
    <lineage>
        <taxon>Bacteria</taxon>
        <taxon>Pseudomonadati</taxon>
        <taxon>Pseudomonadota</taxon>
        <taxon>Gammaproteobacteria</taxon>
        <taxon>Vibrionales</taxon>
        <taxon>Vibrionaceae</taxon>
        <taxon>Vibrio</taxon>
    </lineage>
</organism>
<dbReference type="Pfam" id="PF04290">
    <property type="entry name" value="DctQ"/>
    <property type="match status" value="1"/>
</dbReference>
<feature type="region of interest" description="Disordered" evidence="10">
    <location>
        <begin position="201"/>
        <end position="243"/>
    </location>
</feature>
<protein>
    <recommendedName>
        <fullName evidence="9">TRAP transporter small permease protein</fullName>
    </recommendedName>
</protein>
<comment type="similarity">
    <text evidence="8 9">Belongs to the TRAP transporter small permease family.</text>
</comment>
<dbReference type="InterPro" id="IPR055348">
    <property type="entry name" value="DctQ"/>
</dbReference>
<dbReference type="GO" id="GO:0022857">
    <property type="term" value="F:transmembrane transporter activity"/>
    <property type="evidence" value="ECO:0007669"/>
    <property type="project" value="UniProtKB-UniRule"/>
</dbReference>
<evidence type="ECO:0000256" key="2">
    <source>
        <dbReference type="ARBA" id="ARBA00022448"/>
    </source>
</evidence>
<evidence type="ECO:0000256" key="9">
    <source>
        <dbReference type="RuleBase" id="RU369079"/>
    </source>
</evidence>
<reference evidence="12" key="1">
    <citation type="submission" date="2021-11" db="EMBL/GenBank/DDBJ databases">
        <title>Vibrio ZSDE26 sp. nov. and Vibrio ZSDZ34 sp. nov., isolated from coastal seawater in Qingdao.</title>
        <authorList>
            <person name="Zhang P."/>
        </authorList>
    </citation>
    <scope>NUCLEOTIDE SEQUENCE</scope>
    <source>
        <strain evidence="12">ZSDE26</strain>
    </source>
</reference>
<feature type="transmembrane region" description="Helical" evidence="9">
    <location>
        <begin position="157"/>
        <end position="177"/>
    </location>
</feature>
<dbReference type="Proteomes" id="UP001139559">
    <property type="component" value="Unassembled WGS sequence"/>
</dbReference>
<keyword evidence="5 9" id="KW-0812">Transmembrane</keyword>
<dbReference type="GO" id="GO:0005886">
    <property type="term" value="C:plasma membrane"/>
    <property type="evidence" value="ECO:0007669"/>
    <property type="project" value="UniProtKB-SubCell"/>
</dbReference>
<comment type="subcellular location">
    <subcellularLocation>
        <location evidence="1 9">Cell inner membrane</location>
        <topology evidence="1 9">Multi-pass membrane protein</topology>
    </subcellularLocation>
</comment>
<evidence type="ECO:0000256" key="5">
    <source>
        <dbReference type="ARBA" id="ARBA00022692"/>
    </source>
</evidence>
<dbReference type="InterPro" id="IPR007387">
    <property type="entry name" value="TRAP_DctQ"/>
</dbReference>
<feature type="transmembrane region" description="Helical" evidence="9">
    <location>
        <begin position="36"/>
        <end position="60"/>
    </location>
</feature>
<comment type="subunit">
    <text evidence="9">The complex comprises the extracytoplasmic solute receptor protein and the two transmembrane proteins.</text>
</comment>
<evidence type="ECO:0000256" key="3">
    <source>
        <dbReference type="ARBA" id="ARBA00022475"/>
    </source>
</evidence>
<keyword evidence="4 9" id="KW-0997">Cell inner membrane</keyword>
<evidence type="ECO:0000256" key="1">
    <source>
        <dbReference type="ARBA" id="ARBA00004429"/>
    </source>
</evidence>
<name>A0A9X1XLD4_9VIBR</name>
<evidence type="ECO:0000256" key="10">
    <source>
        <dbReference type="SAM" id="MobiDB-lite"/>
    </source>
</evidence>
<evidence type="ECO:0000256" key="4">
    <source>
        <dbReference type="ARBA" id="ARBA00022519"/>
    </source>
</evidence>
<feature type="compositionally biased region" description="Polar residues" evidence="10">
    <location>
        <begin position="203"/>
        <end position="221"/>
    </location>
</feature>
<evidence type="ECO:0000256" key="8">
    <source>
        <dbReference type="ARBA" id="ARBA00038436"/>
    </source>
</evidence>
<gene>
    <name evidence="12" type="ORF">KP803_12200</name>
</gene>
<evidence type="ECO:0000256" key="6">
    <source>
        <dbReference type="ARBA" id="ARBA00022989"/>
    </source>
</evidence>
<dbReference type="RefSeq" id="WP_248009115.1">
    <property type="nucleotide sequence ID" value="NZ_JAJHVV010000007.1"/>
</dbReference>
<keyword evidence="6 9" id="KW-1133">Transmembrane helix</keyword>
<accession>A0A9X1XLD4</accession>
<proteinExistence type="inferred from homology"/>
<evidence type="ECO:0000313" key="13">
    <source>
        <dbReference type="Proteomes" id="UP001139559"/>
    </source>
</evidence>
<evidence type="ECO:0000313" key="12">
    <source>
        <dbReference type="EMBL" id="MCK6264033.1"/>
    </source>
</evidence>
<dbReference type="AlphaFoldDB" id="A0A9X1XLD4"/>
<dbReference type="PANTHER" id="PTHR35011:SF2">
    <property type="entry name" value="2,3-DIKETO-L-GULONATE TRAP TRANSPORTER SMALL PERMEASE PROTEIN YIAM"/>
    <property type="match status" value="1"/>
</dbReference>
<keyword evidence="2 9" id="KW-0813">Transport</keyword>
<comment type="caution">
    <text evidence="12">The sequence shown here is derived from an EMBL/GenBank/DDBJ whole genome shotgun (WGS) entry which is preliminary data.</text>
</comment>
<evidence type="ECO:0000256" key="7">
    <source>
        <dbReference type="ARBA" id="ARBA00023136"/>
    </source>
</evidence>
<sequence>MLDSSRVNQESKDGTSTSKVGKLETLLVSYCRGVRYVVWAIGRSVSFLIPLLAGIVAYEVLARYFLDAPTIWAYDTSLFLFGYISALGGAYAQQKKSHINVDVLYLHVPLIVKRIFSLITIILAVGFLVVMTKVCFEKFLETVEYGFKRQSEWAPSVHHFWLMISVSGVIFIAEYSVQFINHCFALITGRELLPDVYKEEHAAQNQPDNADTKRVNQVTTNNDEKSETHAKSINISVGSEHGN</sequence>
<dbReference type="GO" id="GO:0015740">
    <property type="term" value="P:C4-dicarboxylate transport"/>
    <property type="evidence" value="ECO:0007669"/>
    <property type="project" value="TreeGrafter"/>
</dbReference>